<gene>
    <name evidence="2" type="ORF">Taro_011014</name>
</gene>
<evidence type="ECO:0000313" key="3">
    <source>
        <dbReference type="Proteomes" id="UP000652761"/>
    </source>
</evidence>
<evidence type="ECO:0000259" key="1">
    <source>
        <dbReference type="Pfam" id="PF10551"/>
    </source>
</evidence>
<accession>A0A843U9T9</accession>
<sequence>MSDGHPRTFKKWVANAVKGKLVDKPTYRASEMMRDIRRDYGISIPYHQTSAYGFEVGCRPMLFLDETHIKQHRVQGVILAASALNGNNELFTVVYSIADSETYDNWALLSDRRITFLSDRGKGLKEAIPDIFPNNHHGYYFQHIMQNFNDQCAGKYVAPFKKLLRKILQRIAYAVTEQEYQDAMMAIELNSADAKEWVLRNDVDH</sequence>
<dbReference type="AlphaFoldDB" id="A0A843U9T9"/>
<dbReference type="PANTHER" id="PTHR31973">
    <property type="entry name" value="POLYPROTEIN, PUTATIVE-RELATED"/>
    <property type="match status" value="1"/>
</dbReference>
<dbReference type="PANTHER" id="PTHR31973:SF166">
    <property type="entry name" value="OS10G0104700 PROTEIN"/>
    <property type="match status" value="1"/>
</dbReference>
<proteinExistence type="predicted"/>
<name>A0A843U9T9_COLES</name>
<reference evidence="2" key="1">
    <citation type="submission" date="2017-07" db="EMBL/GenBank/DDBJ databases">
        <title>Taro Niue Genome Assembly and Annotation.</title>
        <authorList>
            <person name="Atibalentja N."/>
            <person name="Keating K."/>
            <person name="Fields C.J."/>
        </authorList>
    </citation>
    <scope>NUCLEOTIDE SEQUENCE</scope>
    <source>
        <strain evidence="2">Niue_2</strain>
        <tissue evidence="2">Leaf</tissue>
    </source>
</reference>
<evidence type="ECO:0000313" key="2">
    <source>
        <dbReference type="EMBL" id="MQL78584.1"/>
    </source>
</evidence>
<dbReference type="InterPro" id="IPR018289">
    <property type="entry name" value="MULE_transposase_dom"/>
</dbReference>
<dbReference type="Proteomes" id="UP000652761">
    <property type="component" value="Unassembled WGS sequence"/>
</dbReference>
<dbReference type="EMBL" id="NMUH01000408">
    <property type="protein sequence ID" value="MQL78584.1"/>
    <property type="molecule type" value="Genomic_DNA"/>
</dbReference>
<feature type="domain" description="MULE transposase" evidence="1">
    <location>
        <begin position="62"/>
        <end position="147"/>
    </location>
</feature>
<organism evidence="2 3">
    <name type="scientific">Colocasia esculenta</name>
    <name type="common">Wild taro</name>
    <name type="synonym">Arum esculentum</name>
    <dbReference type="NCBI Taxonomy" id="4460"/>
    <lineage>
        <taxon>Eukaryota</taxon>
        <taxon>Viridiplantae</taxon>
        <taxon>Streptophyta</taxon>
        <taxon>Embryophyta</taxon>
        <taxon>Tracheophyta</taxon>
        <taxon>Spermatophyta</taxon>
        <taxon>Magnoliopsida</taxon>
        <taxon>Liliopsida</taxon>
        <taxon>Araceae</taxon>
        <taxon>Aroideae</taxon>
        <taxon>Colocasieae</taxon>
        <taxon>Colocasia</taxon>
    </lineage>
</organism>
<comment type="caution">
    <text evidence="2">The sequence shown here is derived from an EMBL/GenBank/DDBJ whole genome shotgun (WGS) entry which is preliminary data.</text>
</comment>
<dbReference type="Pfam" id="PF10551">
    <property type="entry name" value="MULE"/>
    <property type="match status" value="1"/>
</dbReference>
<protein>
    <recommendedName>
        <fullName evidence="1">MULE transposase domain-containing protein</fullName>
    </recommendedName>
</protein>
<keyword evidence="3" id="KW-1185">Reference proteome</keyword>
<dbReference type="OrthoDB" id="103230at2759"/>